<dbReference type="AlphaFoldDB" id="L8X3F0"/>
<proteinExistence type="predicted"/>
<reference evidence="1 2" key="1">
    <citation type="journal article" date="2013" name="Nat. Commun.">
        <title>The evolution and pathogenic mechanisms of the rice sheath blight pathogen.</title>
        <authorList>
            <person name="Zheng A."/>
            <person name="Lin R."/>
            <person name="Xu L."/>
            <person name="Qin P."/>
            <person name="Tang C."/>
            <person name="Ai P."/>
            <person name="Zhang D."/>
            <person name="Liu Y."/>
            <person name="Sun Z."/>
            <person name="Feng H."/>
            <person name="Wang Y."/>
            <person name="Chen Y."/>
            <person name="Liang X."/>
            <person name="Fu R."/>
            <person name="Li Q."/>
            <person name="Zhang J."/>
            <person name="Yu X."/>
            <person name="Xie Z."/>
            <person name="Ding L."/>
            <person name="Guan P."/>
            <person name="Tang J."/>
            <person name="Liang Y."/>
            <person name="Wang S."/>
            <person name="Deng Q."/>
            <person name="Li S."/>
            <person name="Zhu J."/>
            <person name="Wang L."/>
            <person name="Liu H."/>
            <person name="Li P."/>
        </authorList>
    </citation>
    <scope>NUCLEOTIDE SEQUENCE [LARGE SCALE GENOMIC DNA]</scope>
    <source>
        <strain evidence="2">AG-1 IA</strain>
    </source>
</reference>
<protein>
    <submittedName>
        <fullName evidence="1">Uncharacterized protein</fullName>
    </submittedName>
</protein>
<name>L8X3F0_THACA</name>
<comment type="caution">
    <text evidence="1">The sequence shown here is derived from an EMBL/GenBank/DDBJ whole genome shotgun (WGS) entry which is preliminary data.</text>
</comment>
<organism evidence="1 2">
    <name type="scientific">Thanatephorus cucumeris (strain AG1-IA)</name>
    <name type="common">Rice sheath blight fungus</name>
    <name type="synonym">Rhizoctonia solani</name>
    <dbReference type="NCBI Taxonomy" id="983506"/>
    <lineage>
        <taxon>Eukaryota</taxon>
        <taxon>Fungi</taxon>
        <taxon>Dikarya</taxon>
        <taxon>Basidiomycota</taxon>
        <taxon>Agaricomycotina</taxon>
        <taxon>Agaricomycetes</taxon>
        <taxon>Cantharellales</taxon>
        <taxon>Ceratobasidiaceae</taxon>
        <taxon>Rhizoctonia</taxon>
        <taxon>Rhizoctonia solani AG-1</taxon>
    </lineage>
</organism>
<dbReference type="EMBL" id="AFRT01000274">
    <property type="protein sequence ID" value="ELU44796.1"/>
    <property type="molecule type" value="Genomic_DNA"/>
</dbReference>
<evidence type="ECO:0000313" key="2">
    <source>
        <dbReference type="Proteomes" id="UP000011668"/>
    </source>
</evidence>
<sequence length="61" mass="7038">MYASNPSEACTFLSRPTTATRMKRESMRSMFLGNPSKPPRWPTSMLLKSRELRVTCMKVIQ</sequence>
<accession>L8X3F0</accession>
<gene>
    <name evidence="1" type="ORF">AG1IA_01179</name>
</gene>
<keyword evidence="2" id="KW-1185">Reference proteome</keyword>
<evidence type="ECO:0000313" key="1">
    <source>
        <dbReference type="EMBL" id="ELU44796.1"/>
    </source>
</evidence>
<dbReference type="Proteomes" id="UP000011668">
    <property type="component" value="Unassembled WGS sequence"/>
</dbReference>
<dbReference type="HOGENOM" id="CLU_2924303_0_0_1"/>